<dbReference type="Pfam" id="PF07715">
    <property type="entry name" value="Plug"/>
    <property type="match status" value="1"/>
</dbReference>
<evidence type="ECO:0000256" key="6">
    <source>
        <dbReference type="ARBA" id="ARBA00022692"/>
    </source>
</evidence>
<dbReference type="RefSeq" id="WP_141170718.1">
    <property type="nucleotide sequence ID" value="NZ_CP041185.1"/>
</dbReference>
<evidence type="ECO:0000256" key="14">
    <source>
        <dbReference type="PROSITE-ProRule" id="PRU01360"/>
    </source>
</evidence>
<evidence type="ECO:0000256" key="10">
    <source>
        <dbReference type="ARBA" id="ARBA00023077"/>
    </source>
</evidence>
<comment type="similarity">
    <text evidence="2 14 16">Belongs to the TonB-dependent receptor family.</text>
</comment>
<name>A0A4Y6RFZ0_9BURK</name>
<feature type="chain" id="PRO_5021192185" evidence="17">
    <location>
        <begin position="28"/>
        <end position="837"/>
    </location>
</feature>
<keyword evidence="9" id="KW-0406">Ion transport</keyword>
<protein>
    <submittedName>
        <fullName evidence="19">TonB-dependent siderophore receptor</fullName>
    </submittedName>
</protein>
<dbReference type="AlphaFoldDB" id="A0A4Y6RFZ0"/>
<dbReference type="SMART" id="SM00965">
    <property type="entry name" value="STN"/>
    <property type="match status" value="1"/>
</dbReference>
<dbReference type="InterPro" id="IPR039426">
    <property type="entry name" value="TonB-dep_rcpt-like"/>
</dbReference>
<dbReference type="Pfam" id="PF07660">
    <property type="entry name" value="STN"/>
    <property type="match status" value="1"/>
</dbReference>
<keyword evidence="10 16" id="KW-0798">TonB box</keyword>
<dbReference type="NCBIfam" id="TIGR01783">
    <property type="entry name" value="TonB-siderophor"/>
    <property type="match status" value="1"/>
</dbReference>
<keyword evidence="8" id="KW-0408">Iron</keyword>
<dbReference type="Pfam" id="PF00593">
    <property type="entry name" value="TonB_dep_Rec_b-barrel"/>
    <property type="match status" value="1"/>
</dbReference>
<evidence type="ECO:0000313" key="20">
    <source>
        <dbReference type="Proteomes" id="UP000316665"/>
    </source>
</evidence>
<keyword evidence="12 19" id="KW-0675">Receptor</keyword>
<evidence type="ECO:0000256" key="16">
    <source>
        <dbReference type="RuleBase" id="RU003357"/>
    </source>
</evidence>
<dbReference type="PROSITE" id="PS01156">
    <property type="entry name" value="TONB_DEPENDENT_REC_2"/>
    <property type="match status" value="1"/>
</dbReference>
<evidence type="ECO:0000256" key="13">
    <source>
        <dbReference type="ARBA" id="ARBA00023237"/>
    </source>
</evidence>
<dbReference type="OrthoDB" id="174652at2"/>
<dbReference type="Gene3D" id="3.55.50.30">
    <property type="match status" value="1"/>
</dbReference>
<reference evidence="19 20" key="1">
    <citation type="submission" date="2019-06" db="EMBL/GenBank/DDBJ databases">
        <title>Complete genome sequence of Janthinobacterium sp. SNU WT3 isolated from diseased rainbow trout.</title>
        <authorList>
            <person name="Oh W.T."/>
            <person name="Park S.C."/>
        </authorList>
    </citation>
    <scope>NUCLEOTIDE SEQUENCE [LARGE SCALE GENOMIC DNA]</scope>
    <source>
        <strain evidence="19 20">SNU WT3</strain>
    </source>
</reference>
<evidence type="ECO:0000256" key="8">
    <source>
        <dbReference type="ARBA" id="ARBA00023004"/>
    </source>
</evidence>
<gene>
    <name evidence="19" type="ORF">FJQ89_14740</name>
</gene>
<dbReference type="GO" id="GO:0015344">
    <property type="term" value="F:siderophore uptake transmembrane transporter activity"/>
    <property type="evidence" value="ECO:0007669"/>
    <property type="project" value="TreeGrafter"/>
</dbReference>
<dbReference type="InterPro" id="IPR010105">
    <property type="entry name" value="TonB_sidphr_rcpt"/>
</dbReference>
<evidence type="ECO:0000313" key="19">
    <source>
        <dbReference type="EMBL" id="QDG71536.1"/>
    </source>
</evidence>
<dbReference type="GO" id="GO:0015891">
    <property type="term" value="P:siderophore transport"/>
    <property type="evidence" value="ECO:0007669"/>
    <property type="project" value="InterPro"/>
</dbReference>
<feature type="signal peptide" evidence="17">
    <location>
        <begin position="1"/>
        <end position="27"/>
    </location>
</feature>
<sequence>MPAAPLRSIVFLAVHLAVLAMAAPAHAASPDAPAARSIALPAGPLGRNLSTLAVETGIALSFDPALTAGLSSPALSGSYTPREALARLLAGSGLELVGRSDGSYTLQKAAPAAATSAGAAASAADEQTLAAIRVRARRAADGSTEGTGSYTSRVTSIASKTDQSFREIPQSVSVVTRQQLDDQDVKDIGGAMALTPGITLQRVNGHAYNFYSRGFQIDSMQIDGGAPFNIGSYTATAIQDMAMYDRVEVMRGASGLLSGAGDPGGIINLARKKPLEQRQLAAALSAASWSNYRADIDATGPLTDDGRLRGRVVAMYENDGSFMRHFRTEKALVYAVLEADLPTGSLLTVGWSHAKRDTNGSGSGLPRYADGTDLQLPRSTNLSQPWGYVDNAVTELFAQLEHRFATGWKLKLNASHVEQSAKGRGTFTTGAVQPGGSDGVVWAGTRNNAWNHQNVLDLNLTGNFKLLGRTHELLLGADRQKVTSYWDSARQTGAGSTPANPFNPDATPWSGGDNGPVWYRFHPWEQEQYGAYGTVRLHPSDQLHVVLGARLARYKFKQYVASLDGDTGVWAPDSDSRFSEPTKLTPYGGIIYDLNAQWSAYASYSAIFKPQALYKAGPMPGTSLKPITGKSYEGGFKGELLDGRLNATFSLFHVERNGEAVLDPGYPEETDLYAGNCCYLPQGKVTSRGADMEVGGELLPGLQAAAGYTFNHSKNDSTGLPFSSITPKHLFKLSTAYTLPGAWSAWKVGGNVAIQSASYTSGTVLTRAGAVQDFQFTQGGYAVWSALAQYRIDPRWSLALNVNNLFDKHYYEKTGYSGGGNWYGAPRNASVTLRATF</sequence>
<keyword evidence="6 14" id="KW-0812">Transmembrane</keyword>
<evidence type="ECO:0000256" key="9">
    <source>
        <dbReference type="ARBA" id="ARBA00023065"/>
    </source>
</evidence>
<keyword evidence="3 14" id="KW-0813">Transport</keyword>
<dbReference type="KEGG" id="jas:FJQ89_14740"/>
<dbReference type="GO" id="GO:0009279">
    <property type="term" value="C:cell outer membrane"/>
    <property type="evidence" value="ECO:0007669"/>
    <property type="project" value="UniProtKB-SubCell"/>
</dbReference>
<evidence type="ECO:0000256" key="4">
    <source>
        <dbReference type="ARBA" id="ARBA00022452"/>
    </source>
</evidence>
<dbReference type="PANTHER" id="PTHR32552">
    <property type="entry name" value="FERRICHROME IRON RECEPTOR-RELATED"/>
    <property type="match status" value="1"/>
</dbReference>
<dbReference type="Gene3D" id="2.40.170.20">
    <property type="entry name" value="TonB-dependent receptor, beta-barrel domain"/>
    <property type="match status" value="1"/>
</dbReference>
<dbReference type="Proteomes" id="UP000316665">
    <property type="component" value="Chromosome"/>
</dbReference>
<dbReference type="EMBL" id="CP041185">
    <property type="protein sequence ID" value="QDG71536.1"/>
    <property type="molecule type" value="Genomic_DNA"/>
</dbReference>
<dbReference type="InterPro" id="IPR011662">
    <property type="entry name" value="Secretin/TonB_short_N"/>
</dbReference>
<dbReference type="FunFam" id="2.170.130.10:FF:000010">
    <property type="entry name" value="Ferripyoverdine receptor"/>
    <property type="match status" value="1"/>
</dbReference>
<proteinExistence type="inferred from homology"/>
<accession>A0A4Y6RFZ0</accession>
<dbReference type="PANTHER" id="PTHR32552:SF74">
    <property type="entry name" value="HYDROXAMATE SIDEROPHORE RECEPTOR FHUE"/>
    <property type="match status" value="1"/>
</dbReference>
<evidence type="ECO:0000256" key="5">
    <source>
        <dbReference type="ARBA" id="ARBA00022496"/>
    </source>
</evidence>
<evidence type="ECO:0000256" key="2">
    <source>
        <dbReference type="ARBA" id="ARBA00009810"/>
    </source>
</evidence>
<keyword evidence="11 14" id="KW-0472">Membrane</keyword>
<feature type="short sequence motif" description="TonB C-terminal box" evidence="15">
    <location>
        <begin position="820"/>
        <end position="837"/>
    </location>
</feature>
<dbReference type="PROSITE" id="PS52016">
    <property type="entry name" value="TONB_DEPENDENT_REC_3"/>
    <property type="match status" value="1"/>
</dbReference>
<keyword evidence="20" id="KW-1185">Reference proteome</keyword>
<keyword evidence="7 17" id="KW-0732">Signal</keyword>
<keyword evidence="4 14" id="KW-1134">Transmembrane beta strand</keyword>
<organism evidence="19 20">
    <name type="scientific">Janthinobacterium tructae</name>
    <dbReference type="NCBI Taxonomy" id="2590869"/>
    <lineage>
        <taxon>Bacteria</taxon>
        <taxon>Pseudomonadati</taxon>
        <taxon>Pseudomonadota</taxon>
        <taxon>Betaproteobacteria</taxon>
        <taxon>Burkholderiales</taxon>
        <taxon>Oxalobacteraceae</taxon>
        <taxon>Janthinobacterium</taxon>
    </lineage>
</organism>
<keyword evidence="13 14" id="KW-0998">Cell outer membrane</keyword>
<dbReference type="InterPro" id="IPR010917">
    <property type="entry name" value="TonB_rcpt_CS"/>
</dbReference>
<dbReference type="CDD" id="cd01347">
    <property type="entry name" value="ligand_gated_channel"/>
    <property type="match status" value="1"/>
</dbReference>
<dbReference type="InterPro" id="IPR000531">
    <property type="entry name" value="Beta-barrel_TonB"/>
</dbReference>
<evidence type="ECO:0000256" key="17">
    <source>
        <dbReference type="SAM" id="SignalP"/>
    </source>
</evidence>
<dbReference type="GO" id="GO:0038023">
    <property type="term" value="F:signaling receptor activity"/>
    <property type="evidence" value="ECO:0007669"/>
    <property type="project" value="InterPro"/>
</dbReference>
<comment type="subcellular location">
    <subcellularLocation>
        <location evidence="1 14">Cell outer membrane</location>
        <topology evidence="1 14">Multi-pass membrane protein</topology>
    </subcellularLocation>
</comment>
<feature type="domain" description="Secretin/TonB short N-terminal" evidence="18">
    <location>
        <begin position="58"/>
        <end position="109"/>
    </location>
</feature>
<dbReference type="SUPFAM" id="SSF56935">
    <property type="entry name" value="Porins"/>
    <property type="match status" value="1"/>
</dbReference>
<evidence type="ECO:0000256" key="1">
    <source>
        <dbReference type="ARBA" id="ARBA00004571"/>
    </source>
</evidence>
<dbReference type="InterPro" id="IPR037066">
    <property type="entry name" value="Plug_dom_sf"/>
</dbReference>
<evidence type="ECO:0000256" key="7">
    <source>
        <dbReference type="ARBA" id="ARBA00022729"/>
    </source>
</evidence>
<evidence type="ECO:0000256" key="12">
    <source>
        <dbReference type="ARBA" id="ARBA00023170"/>
    </source>
</evidence>
<dbReference type="InterPro" id="IPR012910">
    <property type="entry name" value="Plug_dom"/>
</dbReference>
<evidence type="ECO:0000256" key="15">
    <source>
        <dbReference type="PROSITE-ProRule" id="PRU10144"/>
    </source>
</evidence>
<evidence type="ECO:0000259" key="18">
    <source>
        <dbReference type="SMART" id="SM00965"/>
    </source>
</evidence>
<dbReference type="InterPro" id="IPR036942">
    <property type="entry name" value="Beta-barrel_TonB_sf"/>
</dbReference>
<evidence type="ECO:0000256" key="11">
    <source>
        <dbReference type="ARBA" id="ARBA00023136"/>
    </source>
</evidence>
<evidence type="ECO:0000256" key="3">
    <source>
        <dbReference type="ARBA" id="ARBA00022448"/>
    </source>
</evidence>
<keyword evidence="5" id="KW-0410">Iron transport</keyword>
<dbReference type="Gene3D" id="2.170.130.10">
    <property type="entry name" value="TonB-dependent receptor, plug domain"/>
    <property type="match status" value="1"/>
</dbReference>